<sequence>MLITIDDNGLFRVKSDEVMTADLLSEIIQTNKSITTERYSELGDAYKNKYKIFTLPAKPYYKPDNRIAVNFAKYIVDVFNGFFIGNPIKVETLDDTVKAYVETLEAYNIQDDLNSELSKTSSIYGKAYELYYVDDSANICIAVSSPTNSVMVYDDGIVPRPKYFVRYYKGADNIERGSFSDNASVYYFENNGTLKIDWEGGRTHGFQYVPANEMCDNDERQGVFESEMPMIDAYNKAISEKANDVDAFADAYLKVLGPRLEEEETRTIRQDRIINIETDNLSGVDVDFMQKPSADTTQENLINRLERLIFNISMVANISDENFATSSGIALRYKLKAMSDLANTKKRKFEKLLNNRYKVIFSNPISGMSPDRWVTLRYIFNFNYPANLAEEVDIASKMQGITSKRTSLSVISAIDNVDDELAQIDEENDETEYNTDYAVNRTVDDELLGTADETTE</sequence>
<dbReference type="NCBIfam" id="TIGR01538">
    <property type="entry name" value="portal_SPP1"/>
    <property type="match status" value="1"/>
</dbReference>
<dbReference type="Pfam" id="PF05133">
    <property type="entry name" value="SPP1_portal"/>
    <property type="match status" value="1"/>
</dbReference>
<dbReference type="InterPro" id="IPR006428">
    <property type="entry name" value="Portal_SPP1-type"/>
</dbReference>
<evidence type="ECO:0000313" key="1">
    <source>
        <dbReference type="EMBL" id="DAG05258.1"/>
    </source>
</evidence>
<reference evidence="1" key="1">
    <citation type="journal article" date="2021" name="Proc. Natl. Acad. Sci. U.S.A.">
        <title>A Catalog of Tens of Thousands of Viruses from Human Metagenomes Reveals Hidden Associations with Chronic Diseases.</title>
        <authorList>
            <person name="Tisza M.J."/>
            <person name="Buck C.B."/>
        </authorList>
    </citation>
    <scope>NUCLEOTIDE SEQUENCE</scope>
    <source>
        <strain evidence="1">Ctbxa26</strain>
    </source>
</reference>
<name>A0A8S5VER9_9CAUD</name>
<protein>
    <submittedName>
        <fullName evidence="1">PORTAL PROTEIN</fullName>
    </submittedName>
</protein>
<dbReference type="EMBL" id="BK016254">
    <property type="protein sequence ID" value="DAG05258.1"/>
    <property type="molecule type" value="Genomic_DNA"/>
</dbReference>
<dbReference type="InterPro" id="IPR021145">
    <property type="entry name" value="Portal_protein_SPP1_Gp6-like"/>
</dbReference>
<accession>A0A8S5VER9</accession>
<organism evidence="1">
    <name type="scientific">Siphoviridae sp. ctbxa26</name>
    <dbReference type="NCBI Taxonomy" id="2825568"/>
    <lineage>
        <taxon>Viruses</taxon>
        <taxon>Duplodnaviria</taxon>
        <taxon>Heunggongvirae</taxon>
        <taxon>Uroviricota</taxon>
        <taxon>Caudoviricetes</taxon>
    </lineage>
</organism>
<proteinExistence type="predicted"/>